<sequence length="235" mass="25662">MRSESSQGGQKGKERTFIEKARRAQIIGAAVQTIDELGYAQASLAQIAKRAGISKGVISYHFRGKDELMEQLVEHVYTAIIEAVVPRILAQEDRREMLRTHILAVAEFMREHPAELNALGEVFSNFRTADGRLRYGPHTSVDLYEGLEHMYRAGQEAGVFRPFDTRVMAITVQASIDAMFGYWNLFPDTDLMAHARALADIFDHATRAAPGSGAAGAGAAAAEQGPETADGADEP</sequence>
<keyword evidence="2 4" id="KW-0238">DNA-binding</keyword>
<name>A0ABV9DTK8_9ACTN</name>
<dbReference type="InterPro" id="IPR001647">
    <property type="entry name" value="HTH_TetR"/>
</dbReference>
<keyword evidence="3" id="KW-0804">Transcription</keyword>
<organism evidence="7 8">
    <name type="scientific">Nocardiopsis mangrovi</name>
    <dbReference type="NCBI Taxonomy" id="1179818"/>
    <lineage>
        <taxon>Bacteria</taxon>
        <taxon>Bacillati</taxon>
        <taxon>Actinomycetota</taxon>
        <taxon>Actinomycetes</taxon>
        <taxon>Streptosporangiales</taxon>
        <taxon>Nocardiopsidaceae</taxon>
        <taxon>Nocardiopsis</taxon>
    </lineage>
</organism>
<keyword evidence="1" id="KW-0805">Transcription regulation</keyword>
<feature type="DNA-binding region" description="H-T-H motif" evidence="4">
    <location>
        <begin position="43"/>
        <end position="62"/>
    </location>
</feature>
<feature type="region of interest" description="Disordered" evidence="5">
    <location>
        <begin position="210"/>
        <end position="235"/>
    </location>
</feature>
<accession>A0ABV9DTK8</accession>
<comment type="caution">
    <text evidence="7">The sequence shown here is derived from an EMBL/GenBank/DDBJ whole genome shotgun (WGS) entry which is preliminary data.</text>
</comment>
<evidence type="ECO:0000256" key="4">
    <source>
        <dbReference type="PROSITE-ProRule" id="PRU00335"/>
    </source>
</evidence>
<dbReference type="InterPro" id="IPR036271">
    <property type="entry name" value="Tet_transcr_reg_TetR-rel_C_sf"/>
</dbReference>
<dbReference type="SUPFAM" id="SSF48498">
    <property type="entry name" value="Tetracyclin repressor-like, C-terminal domain"/>
    <property type="match status" value="1"/>
</dbReference>
<dbReference type="Gene3D" id="1.10.10.60">
    <property type="entry name" value="Homeodomain-like"/>
    <property type="match status" value="1"/>
</dbReference>
<keyword evidence="8" id="KW-1185">Reference proteome</keyword>
<dbReference type="Pfam" id="PF00440">
    <property type="entry name" value="TetR_N"/>
    <property type="match status" value="1"/>
</dbReference>
<dbReference type="PRINTS" id="PR00455">
    <property type="entry name" value="HTHTETR"/>
</dbReference>
<evidence type="ECO:0000256" key="3">
    <source>
        <dbReference type="ARBA" id="ARBA00023163"/>
    </source>
</evidence>
<dbReference type="Proteomes" id="UP001595923">
    <property type="component" value="Unassembled WGS sequence"/>
</dbReference>
<dbReference type="PANTHER" id="PTHR30055:SF234">
    <property type="entry name" value="HTH-TYPE TRANSCRIPTIONAL REGULATOR BETI"/>
    <property type="match status" value="1"/>
</dbReference>
<dbReference type="PANTHER" id="PTHR30055">
    <property type="entry name" value="HTH-TYPE TRANSCRIPTIONAL REGULATOR RUTR"/>
    <property type="match status" value="1"/>
</dbReference>
<dbReference type="InterPro" id="IPR009057">
    <property type="entry name" value="Homeodomain-like_sf"/>
</dbReference>
<dbReference type="EMBL" id="JBHSFQ010000005">
    <property type="protein sequence ID" value="MFC4561732.1"/>
    <property type="molecule type" value="Genomic_DNA"/>
</dbReference>
<evidence type="ECO:0000259" key="6">
    <source>
        <dbReference type="PROSITE" id="PS50977"/>
    </source>
</evidence>
<evidence type="ECO:0000256" key="2">
    <source>
        <dbReference type="ARBA" id="ARBA00023125"/>
    </source>
</evidence>
<reference evidence="8" key="1">
    <citation type="journal article" date="2019" name="Int. J. Syst. Evol. Microbiol.">
        <title>The Global Catalogue of Microorganisms (GCM) 10K type strain sequencing project: providing services to taxonomists for standard genome sequencing and annotation.</title>
        <authorList>
            <consortium name="The Broad Institute Genomics Platform"/>
            <consortium name="The Broad Institute Genome Sequencing Center for Infectious Disease"/>
            <person name="Wu L."/>
            <person name="Ma J."/>
        </authorList>
    </citation>
    <scope>NUCLEOTIDE SEQUENCE [LARGE SCALE GENOMIC DNA]</scope>
    <source>
        <strain evidence="8">XZYJ18</strain>
    </source>
</reference>
<dbReference type="PROSITE" id="PS01081">
    <property type="entry name" value="HTH_TETR_1"/>
    <property type="match status" value="1"/>
</dbReference>
<protein>
    <submittedName>
        <fullName evidence="7">TetR/AcrR family transcriptional regulator</fullName>
    </submittedName>
</protein>
<evidence type="ECO:0000256" key="1">
    <source>
        <dbReference type="ARBA" id="ARBA00023015"/>
    </source>
</evidence>
<feature type="domain" description="HTH tetR-type" evidence="6">
    <location>
        <begin position="20"/>
        <end position="80"/>
    </location>
</feature>
<proteinExistence type="predicted"/>
<dbReference type="SUPFAM" id="SSF46689">
    <property type="entry name" value="Homeodomain-like"/>
    <property type="match status" value="1"/>
</dbReference>
<dbReference type="InterPro" id="IPR023772">
    <property type="entry name" value="DNA-bd_HTH_TetR-type_CS"/>
</dbReference>
<evidence type="ECO:0000313" key="7">
    <source>
        <dbReference type="EMBL" id="MFC4561732.1"/>
    </source>
</evidence>
<feature type="compositionally biased region" description="Low complexity" evidence="5">
    <location>
        <begin position="210"/>
        <end position="229"/>
    </location>
</feature>
<dbReference type="InterPro" id="IPR050109">
    <property type="entry name" value="HTH-type_TetR-like_transc_reg"/>
</dbReference>
<evidence type="ECO:0000256" key="5">
    <source>
        <dbReference type="SAM" id="MobiDB-lite"/>
    </source>
</evidence>
<dbReference type="PROSITE" id="PS50977">
    <property type="entry name" value="HTH_TETR_2"/>
    <property type="match status" value="1"/>
</dbReference>
<dbReference type="RefSeq" id="WP_378572349.1">
    <property type="nucleotide sequence ID" value="NZ_JBHSFQ010000005.1"/>
</dbReference>
<dbReference type="Gene3D" id="1.10.357.10">
    <property type="entry name" value="Tetracycline Repressor, domain 2"/>
    <property type="match status" value="1"/>
</dbReference>
<gene>
    <name evidence="7" type="ORF">ACFO4E_07670</name>
</gene>
<evidence type="ECO:0000313" key="8">
    <source>
        <dbReference type="Proteomes" id="UP001595923"/>
    </source>
</evidence>